<proteinExistence type="predicted"/>
<dbReference type="EMBL" id="CP136894">
    <property type="protein sequence ID" value="WOL07539.1"/>
    <property type="molecule type" value="Genomic_DNA"/>
</dbReference>
<evidence type="ECO:0000313" key="4">
    <source>
        <dbReference type="Proteomes" id="UP001327560"/>
    </source>
</evidence>
<feature type="domain" description="MULE transposase" evidence="2">
    <location>
        <begin position="358"/>
        <end position="453"/>
    </location>
</feature>
<dbReference type="InterPro" id="IPR018289">
    <property type="entry name" value="MULE_transposase_dom"/>
</dbReference>
<feature type="compositionally biased region" description="Basic and acidic residues" evidence="1">
    <location>
        <begin position="60"/>
        <end position="76"/>
    </location>
</feature>
<name>A0AAQ3KET5_9LILI</name>
<protein>
    <recommendedName>
        <fullName evidence="2">MULE transposase domain-containing protein</fullName>
    </recommendedName>
</protein>
<keyword evidence="4" id="KW-1185">Reference proteome</keyword>
<dbReference type="AlphaFoldDB" id="A0AAQ3KET5"/>
<reference evidence="3 4" key="1">
    <citation type="submission" date="2023-10" db="EMBL/GenBank/DDBJ databases">
        <title>Chromosome-scale genome assembly provides insights into flower coloration mechanisms of Canna indica.</title>
        <authorList>
            <person name="Li C."/>
        </authorList>
    </citation>
    <scope>NUCLEOTIDE SEQUENCE [LARGE SCALE GENOMIC DNA]</scope>
    <source>
        <tissue evidence="3">Flower</tissue>
    </source>
</reference>
<dbReference type="PANTHER" id="PTHR31973">
    <property type="entry name" value="POLYPROTEIN, PUTATIVE-RELATED"/>
    <property type="match status" value="1"/>
</dbReference>
<dbReference type="Pfam" id="PF10551">
    <property type="entry name" value="MULE"/>
    <property type="match status" value="1"/>
</dbReference>
<feature type="compositionally biased region" description="Basic and acidic residues" evidence="1">
    <location>
        <begin position="97"/>
        <end position="107"/>
    </location>
</feature>
<dbReference type="Proteomes" id="UP001327560">
    <property type="component" value="Chromosome 5"/>
</dbReference>
<accession>A0AAQ3KET5</accession>
<evidence type="ECO:0000259" key="2">
    <source>
        <dbReference type="Pfam" id="PF10551"/>
    </source>
</evidence>
<sequence>MGQYKQPKDYVEDLKQFSSEVENAFHLVHVEKPTCKGCAIHLNEPAIDEHSYGSNEEAEDHATIGDHENPVEGNDEHADEDYGELPRMGAENTENSSFKDEDYHSVGESDDELLSSEYEELSDEEFMIVRSLKKEKCKCTSDENFNVELPIRVHPIELHEDAHGSTLHEDVLGSNAPEDVPHVDVNEVISEYEESEEEIITRETSQEGVETDVPHMRKKVRSRVYNPKYDVRNVKLTLGMKFDSKLQFKEAVQSYGIVNGFNIIWTKSCAQKMEAKMKAYRSKWEALQSLRGLVEDHYAMIGPYLVQLRIINPTSLFNILYDRAFTSAPSVFQRLYIGFDALKKGFMQGCRLACRPIIGLDGCFLKTFLGGQFLSAIGRDENNQMFPIAWVVVVGENYLSWSWFLGILFDDRSIDQGYGLTLISDQQKGLEYAIKQRVSGAEHRNCARHIYAN</sequence>
<organism evidence="3 4">
    <name type="scientific">Canna indica</name>
    <name type="common">Indian-shot</name>
    <dbReference type="NCBI Taxonomy" id="4628"/>
    <lineage>
        <taxon>Eukaryota</taxon>
        <taxon>Viridiplantae</taxon>
        <taxon>Streptophyta</taxon>
        <taxon>Embryophyta</taxon>
        <taxon>Tracheophyta</taxon>
        <taxon>Spermatophyta</taxon>
        <taxon>Magnoliopsida</taxon>
        <taxon>Liliopsida</taxon>
        <taxon>Zingiberales</taxon>
        <taxon>Cannaceae</taxon>
        <taxon>Canna</taxon>
    </lineage>
</organism>
<evidence type="ECO:0000313" key="3">
    <source>
        <dbReference type="EMBL" id="WOL07539.1"/>
    </source>
</evidence>
<dbReference type="PANTHER" id="PTHR31973:SF187">
    <property type="entry name" value="MUTATOR TRANSPOSASE MUDRA PROTEIN"/>
    <property type="match status" value="1"/>
</dbReference>
<gene>
    <name evidence="3" type="ORF">Cni_G16283</name>
</gene>
<evidence type="ECO:0000256" key="1">
    <source>
        <dbReference type="SAM" id="MobiDB-lite"/>
    </source>
</evidence>
<feature type="region of interest" description="Disordered" evidence="1">
    <location>
        <begin position="49"/>
        <end position="109"/>
    </location>
</feature>